<keyword evidence="1" id="KW-0472">Membrane</keyword>
<dbReference type="Proteomes" id="UP001079657">
    <property type="component" value="Unassembled WGS sequence"/>
</dbReference>
<gene>
    <name evidence="2" type="ORF">OXH55_12405</name>
</gene>
<organism evidence="2 3">
    <name type="scientific">Clostridium ganghwense</name>
    <dbReference type="NCBI Taxonomy" id="312089"/>
    <lineage>
        <taxon>Bacteria</taxon>
        <taxon>Bacillati</taxon>
        <taxon>Bacillota</taxon>
        <taxon>Clostridia</taxon>
        <taxon>Eubacteriales</taxon>
        <taxon>Clostridiaceae</taxon>
        <taxon>Clostridium</taxon>
    </lineage>
</organism>
<evidence type="ECO:0000313" key="2">
    <source>
        <dbReference type="EMBL" id="MCY6371443.1"/>
    </source>
</evidence>
<keyword evidence="1" id="KW-1133">Transmembrane helix</keyword>
<comment type="caution">
    <text evidence="2">The sequence shown here is derived from an EMBL/GenBank/DDBJ whole genome shotgun (WGS) entry which is preliminary data.</text>
</comment>
<dbReference type="EMBL" id="JAPQES010000004">
    <property type="protein sequence ID" value="MCY6371443.1"/>
    <property type="molecule type" value="Genomic_DNA"/>
</dbReference>
<dbReference type="InterPro" id="IPR007462">
    <property type="entry name" value="COV1-like"/>
</dbReference>
<dbReference type="PANTHER" id="PTHR31876:SF26">
    <property type="entry name" value="PROTEIN LIKE COV 2"/>
    <property type="match status" value="1"/>
</dbReference>
<protein>
    <submittedName>
        <fullName evidence="2">DUF502 domain-containing protein</fullName>
    </submittedName>
</protein>
<feature type="transmembrane region" description="Helical" evidence="1">
    <location>
        <begin position="49"/>
        <end position="71"/>
    </location>
</feature>
<proteinExistence type="predicted"/>
<evidence type="ECO:0000313" key="3">
    <source>
        <dbReference type="Proteomes" id="UP001079657"/>
    </source>
</evidence>
<dbReference type="Pfam" id="PF04367">
    <property type="entry name" value="DUF502"/>
    <property type="match status" value="1"/>
</dbReference>
<sequence>MKKILNVFLAGITAILPIGLTIFILYQLFMIIDSFSAGIVEFFYGKRVVGVGFLTTVVFILLVGFITKYYLGQKLFSFIEKTVSRIPVAQSIYSAVKEVSKMFSSNDGQKFSKVVSIDFPSKGMKSIGFVTNNEIKMSDKEKIAVFIPTTPNPTNGFLIYVDTENVEFLDISVDEAIKAIVSMGAITPNSFKK</sequence>
<accession>A0ABT4CSP3</accession>
<dbReference type="PANTHER" id="PTHR31876">
    <property type="entry name" value="COV-LIKE PROTEIN 1"/>
    <property type="match status" value="1"/>
</dbReference>
<keyword evidence="1" id="KW-0812">Transmembrane</keyword>
<dbReference type="RefSeq" id="WP_268050304.1">
    <property type="nucleotide sequence ID" value="NZ_JAPQES010000004.1"/>
</dbReference>
<evidence type="ECO:0000256" key="1">
    <source>
        <dbReference type="SAM" id="Phobius"/>
    </source>
</evidence>
<keyword evidence="3" id="KW-1185">Reference proteome</keyword>
<name>A0ABT4CSP3_9CLOT</name>
<reference evidence="2" key="1">
    <citation type="submission" date="2022-12" db="EMBL/GenBank/DDBJ databases">
        <authorList>
            <person name="Wang J."/>
        </authorList>
    </citation>
    <scope>NUCLEOTIDE SEQUENCE</scope>
    <source>
        <strain evidence="2">HY-42-06</strain>
    </source>
</reference>
<feature type="transmembrane region" description="Helical" evidence="1">
    <location>
        <begin position="7"/>
        <end position="29"/>
    </location>
</feature>